<keyword evidence="9" id="KW-1185">Reference proteome</keyword>
<dbReference type="InterPro" id="IPR020568">
    <property type="entry name" value="Ribosomal_Su5_D2-typ_SF"/>
</dbReference>
<sequence>MSKIKILDPKIQNKIAAGEVVERPSSVVKELVENSLDAGATEIQVNIEESGMKEIRIIDNGEGIEADDAKLLFERHATSKINDDYDLFQIRSLGFRGEALASIGAVSKVTLETLNEDSEPVKIQYDGGTETSSEPGRARVGTDITIRELFFNTPARLKYVRSLRTEAGKVIGIIQRMALNYPDVSFRLMIDGKEKLRTSGKGDLKAVIADIYGINIARLAVPVEASSPDFHVSGYLIRPEVTRSHRNFINLSVNQRFIKNFRLSQSVIKGYHTLQPKDKYPIAVINIDMDPKIVDVNVHPAKTEVRFSKESDLNQLVEDTVRKALRSETLIPDVEKKPEKETKEKMEQSQFDFMNNPDRREENLETSDFRRRENISEPVTEEREGRPSISTGNSFIKTEDKPDYRERNHTPAPERNKNSFRHTASTSVQKTPPLKKEKLPYLEIIGQLHGTYILMQNDTGMYMMDQHAAQERIKYEYYYENIQTDGDGVPLLIPYTFEFPLDDVITIDEKMTDLKALGFEIEKTGIKNYSISRYPNWIKADKPEEDIASLIDFISRSDNFSVNDYREEMSIMMSCKQSIKANHYLDKNQMEALLEELNECDSPYTCPHGRPVIIHMTTYEIEKMFNRIMK</sequence>
<evidence type="ECO:0000256" key="2">
    <source>
        <dbReference type="ARBA" id="ARBA00022763"/>
    </source>
</evidence>
<dbReference type="GO" id="GO:0005524">
    <property type="term" value="F:ATP binding"/>
    <property type="evidence" value="ECO:0007669"/>
    <property type="project" value="InterPro"/>
</dbReference>
<dbReference type="FunFam" id="3.30.565.10:FF:000003">
    <property type="entry name" value="DNA mismatch repair endonuclease MutL"/>
    <property type="match status" value="1"/>
</dbReference>
<dbReference type="SUPFAM" id="SSF55874">
    <property type="entry name" value="ATPase domain of HSP90 chaperone/DNA topoisomerase II/histidine kinase"/>
    <property type="match status" value="1"/>
</dbReference>
<feature type="compositionally biased region" description="Basic and acidic residues" evidence="5">
    <location>
        <begin position="397"/>
        <end position="417"/>
    </location>
</feature>
<dbReference type="STRING" id="576118.SAMN05216216_101212"/>
<evidence type="ECO:0000256" key="5">
    <source>
        <dbReference type="SAM" id="MobiDB-lite"/>
    </source>
</evidence>
<feature type="domain" description="MutL C-terminal dimerisation" evidence="6">
    <location>
        <begin position="444"/>
        <end position="585"/>
    </location>
</feature>
<dbReference type="InterPro" id="IPR002099">
    <property type="entry name" value="MutL/Mlh/PMS"/>
</dbReference>
<dbReference type="InterPro" id="IPR038973">
    <property type="entry name" value="MutL/Mlh/Pms-like"/>
</dbReference>
<evidence type="ECO:0000256" key="4">
    <source>
        <dbReference type="HAMAP-Rule" id="MF_00149"/>
    </source>
</evidence>
<dbReference type="Gene3D" id="3.30.1540.20">
    <property type="entry name" value="MutL, C-terminal domain, dimerisation subdomain"/>
    <property type="match status" value="1"/>
</dbReference>
<dbReference type="InterPro" id="IPR014762">
    <property type="entry name" value="DNA_mismatch_repair_CS"/>
</dbReference>
<dbReference type="InterPro" id="IPR042121">
    <property type="entry name" value="MutL_C_regsub"/>
</dbReference>
<dbReference type="PROSITE" id="PS00058">
    <property type="entry name" value="DNA_MISMATCH_REPAIR_1"/>
    <property type="match status" value="1"/>
</dbReference>
<dbReference type="InterPro" id="IPR014790">
    <property type="entry name" value="MutL_C"/>
</dbReference>
<dbReference type="GO" id="GO:0006298">
    <property type="term" value="P:mismatch repair"/>
    <property type="evidence" value="ECO:0007669"/>
    <property type="project" value="UniProtKB-UniRule"/>
</dbReference>
<dbReference type="HAMAP" id="MF_00149">
    <property type="entry name" value="DNA_mis_repair"/>
    <property type="match status" value="1"/>
</dbReference>
<dbReference type="InterPro" id="IPR020667">
    <property type="entry name" value="DNA_mismatch_repair_MutL"/>
</dbReference>
<dbReference type="NCBIfam" id="TIGR00585">
    <property type="entry name" value="mutl"/>
    <property type="match status" value="1"/>
</dbReference>
<dbReference type="SUPFAM" id="SSF54211">
    <property type="entry name" value="Ribosomal protein S5 domain 2-like"/>
    <property type="match status" value="1"/>
</dbReference>
<dbReference type="SMART" id="SM00853">
    <property type="entry name" value="MutL_C"/>
    <property type="match status" value="1"/>
</dbReference>
<dbReference type="OrthoDB" id="9763467at2"/>
<dbReference type="GO" id="GO:0016887">
    <property type="term" value="F:ATP hydrolysis activity"/>
    <property type="evidence" value="ECO:0007669"/>
    <property type="project" value="InterPro"/>
</dbReference>
<dbReference type="GO" id="GO:0032300">
    <property type="term" value="C:mismatch repair complex"/>
    <property type="evidence" value="ECO:0007669"/>
    <property type="project" value="InterPro"/>
</dbReference>
<organism evidence="8 9">
    <name type="scientific">Lacicoccus qingdaonensis</name>
    <dbReference type="NCBI Taxonomy" id="576118"/>
    <lineage>
        <taxon>Bacteria</taxon>
        <taxon>Bacillati</taxon>
        <taxon>Bacillota</taxon>
        <taxon>Bacilli</taxon>
        <taxon>Bacillales</taxon>
        <taxon>Salinicoccaceae</taxon>
        <taxon>Lacicoccus</taxon>
    </lineage>
</organism>
<accession>A0A1G9AD48</accession>
<dbReference type="SMART" id="SM01340">
    <property type="entry name" value="DNA_mis_repair"/>
    <property type="match status" value="1"/>
</dbReference>
<feature type="compositionally biased region" description="Basic and acidic residues" evidence="5">
    <location>
        <begin position="357"/>
        <end position="386"/>
    </location>
</feature>
<dbReference type="Gene3D" id="3.30.565.10">
    <property type="entry name" value="Histidine kinase-like ATPase, C-terminal domain"/>
    <property type="match status" value="1"/>
</dbReference>
<dbReference type="PANTHER" id="PTHR10073:SF12">
    <property type="entry name" value="DNA MISMATCH REPAIR PROTEIN MLH1"/>
    <property type="match status" value="1"/>
</dbReference>
<dbReference type="Pfam" id="PF01119">
    <property type="entry name" value="DNA_mis_repair"/>
    <property type="match status" value="1"/>
</dbReference>
<evidence type="ECO:0000256" key="3">
    <source>
        <dbReference type="ARBA" id="ARBA00023204"/>
    </source>
</evidence>
<feature type="compositionally biased region" description="Polar residues" evidence="5">
    <location>
        <begin position="421"/>
        <end position="430"/>
    </location>
</feature>
<dbReference type="PANTHER" id="PTHR10073">
    <property type="entry name" value="DNA MISMATCH REPAIR PROTEIN MLH, PMS, MUTL"/>
    <property type="match status" value="1"/>
</dbReference>
<dbReference type="SUPFAM" id="SSF118116">
    <property type="entry name" value="DNA mismatch repair protein MutL"/>
    <property type="match status" value="1"/>
</dbReference>
<dbReference type="CDD" id="cd00782">
    <property type="entry name" value="MutL_Trans"/>
    <property type="match status" value="1"/>
</dbReference>
<dbReference type="Proteomes" id="UP000199008">
    <property type="component" value="Unassembled WGS sequence"/>
</dbReference>
<dbReference type="GO" id="GO:0030983">
    <property type="term" value="F:mismatched DNA binding"/>
    <property type="evidence" value="ECO:0007669"/>
    <property type="project" value="InterPro"/>
</dbReference>
<evidence type="ECO:0000313" key="9">
    <source>
        <dbReference type="Proteomes" id="UP000199008"/>
    </source>
</evidence>
<dbReference type="Gene3D" id="3.30.230.10">
    <property type="match status" value="1"/>
</dbReference>
<feature type="compositionally biased region" description="Basic and acidic residues" evidence="5">
    <location>
        <begin position="333"/>
        <end position="347"/>
    </location>
</feature>
<dbReference type="GO" id="GO:0140664">
    <property type="term" value="F:ATP-dependent DNA damage sensor activity"/>
    <property type="evidence" value="ECO:0007669"/>
    <property type="project" value="InterPro"/>
</dbReference>
<keyword evidence="3 4" id="KW-0234">DNA repair</keyword>
<dbReference type="InterPro" id="IPR036890">
    <property type="entry name" value="HATPase_C_sf"/>
</dbReference>
<protein>
    <recommendedName>
        <fullName evidence="4">DNA mismatch repair protein MutL</fullName>
    </recommendedName>
</protein>
<evidence type="ECO:0000259" key="6">
    <source>
        <dbReference type="SMART" id="SM00853"/>
    </source>
</evidence>
<proteinExistence type="inferred from homology"/>
<gene>
    <name evidence="4" type="primary">mutL</name>
    <name evidence="8" type="ORF">SAMN05216216_101212</name>
</gene>
<dbReference type="InterPro" id="IPR014721">
    <property type="entry name" value="Ribsml_uS5_D2-typ_fold_subgr"/>
</dbReference>
<evidence type="ECO:0000256" key="1">
    <source>
        <dbReference type="ARBA" id="ARBA00006082"/>
    </source>
</evidence>
<evidence type="ECO:0000313" key="8">
    <source>
        <dbReference type="EMBL" id="SDK25161.1"/>
    </source>
</evidence>
<comment type="similarity">
    <text evidence="1 4">Belongs to the DNA mismatch repair MutL/HexB family.</text>
</comment>
<name>A0A1G9AD48_9BACL</name>
<dbReference type="Pfam" id="PF13589">
    <property type="entry name" value="HATPase_c_3"/>
    <property type="match status" value="1"/>
</dbReference>
<feature type="domain" description="DNA mismatch repair protein S5" evidence="7">
    <location>
        <begin position="208"/>
        <end position="326"/>
    </location>
</feature>
<dbReference type="EMBL" id="FNFY01000001">
    <property type="protein sequence ID" value="SDK25161.1"/>
    <property type="molecule type" value="Genomic_DNA"/>
</dbReference>
<comment type="function">
    <text evidence="4">This protein is involved in the repair of mismatches in DNA. It is required for dam-dependent methyl-directed DNA mismatch repair. May act as a 'molecular matchmaker', a protein that promotes the formation of a stable complex between two or more DNA-binding proteins in an ATP-dependent manner without itself being part of a final effector complex.</text>
</comment>
<dbReference type="Pfam" id="PF08676">
    <property type="entry name" value="MutL_C"/>
    <property type="match status" value="1"/>
</dbReference>
<evidence type="ECO:0000259" key="7">
    <source>
        <dbReference type="SMART" id="SM01340"/>
    </source>
</evidence>
<reference evidence="9" key="1">
    <citation type="submission" date="2016-10" db="EMBL/GenBank/DDBJ databases">
        <authorList>
            <person name="Varghese N."/>
            <person name="Submissions S."/>
        </authorList>
    </citation>
    <scope>NUCLEOTIDE SEQUENCE [LARGE SCALE GENOMIC DNA]</scope>
    <source>
        <strain evidence="9">CGMCC 1.8895</strain>
    </source>
</reference>
<dbReference type="InterPro" id="IPR037198">
    <property type="entry name" value="MutL_C_sf"/>
</dbReference>
<feature type="region of interest" description="Disordered" evidence="5">
    <location>
        <begin position="329"/>
        <end position="432"/>
    </location>
</feature>
<keyword evidence="2 4" id="KW-0227">DNA damage</keyword>
<dbReference type="RefSeq" id="WP_092983784.1">
    <property type="nucleotide sequence ID" value="NZ_FNFY01000001.1"/>
</dbReference>
<dbReference type="Gene3D" id="3.30.1370.100">
    <property type="entry name" value="MutL, C-terminal domain, regulatory subdomain"/>
    <property type="match status" value="1"/>
</dbReference>
<dbReference type="CDD" id="cd16926">
    <property type="entry name" value="HATPase_MutL-MLH-PMS-like"/>
    <property type="match status" value="1"/>
</dbReference>
<dbReference type="NCBIfam" id="NF000950">
    <property type="entry name" value="PRK00095.1-3"/>
    <property type="match status" value="1"/>
</dbReference>
<dbReference type="InterPro" id="IPR042120">
    <property type="entry name" value="MutL_C_dimsub"/>
</dbReference>
<dbReference type="AlphaFoldDB" id="A0A1G9AD48"/>
<dbReference type="InterPro" id="IPR013507">
    <property type="entry name" value="DNA_mismatch_S5_2-like"/>
</dbReference>